<dbReference type="PANTHER" id="PTHR15335">
    <property type="entry name" value="PROTEIN TFG"/>
    <property type="match status" value="1"/>
</dbReference>
<dbReference type="GO" id="GO:0070971">
    <property type="term" value="C:endoplasmic reticulum exit site"/>
    <property type="evidence" value="ECO:0007669"/>
    <property type="project" value="TreeGrafter"/>
</dbReference>
<dbReference type="InterPro" id="IPR033512">
    <property type="entry name" value="TFG"/>
</dbReference>
<evidence type="ECO:0000259" key="1">
    <source>
        <dbReference type="PROSITE" id="PS51745"/>
    </source>
</evidence>
<dbReference type="SUPFAM" id="SSF54277">
    <property type="entry name" value="CAD &amp; PB1 domains"/>
    <property type="match status" value="1"/>
</dbReference>
<comment type="caution">
    <text evidence="2">The sequence shown here is derived from an EMBL/GenBank/DDBJ whole genome shotgun (WGS) entry which is preliminary data.</text>
</comment>
<dbReference type="GO" id="GO:0042802">
    <property type="term" value="F:identical protein binding"/>
    <property type="evidence" value="ECO:0007669"/>
    <property type="project" value="InterPro"/>
</dbReference>
<dbReference type="InterPro" id="IPR053793">
    <property type="entry name" value="PB1-like"/>
</dbReference>
<proteinExistence type="predicted"/>
<accession>A0A5B7HND6</accession>
<sequence>MWFQAQLGNDIRRIPIHNEDMTYDELILMMQRVFRGSLSPDDDITLKYKDEDGDLVTIFDSSDLAFAIQCSRILKLTILLNGQQSNAKEPQLPVSIAT</sequence>
<dbReference type="Proteomes" id="UP000324222">
    <property type="component" value="Unassembled WGS sequence"/>
</dbReference>
<organism evidence="2 3">
    <name type="scientific">Portunus trituberculatus</name>
    <name type="common">Swimming crab</name>
    <name type="synonym">Neptunus trituberculatus</name>
    <dbReference type="NCBI Taxonomy" id="210409"/>
    <lineage>
        <taxon>Eukaryota</taxon>
        <taxon>Metazoa</taxon>
        <taxon>Ecdysozoa</taxon>
        <taxon>Arthropoda</taxon>
        <taxon>Crustacea</taxon>
        <taxon>Multicrustacea</taxon>
        <taxon>Malacostraca</taxon>
        <taxon>Eumalacostraca</taxon>
        <taxon>Eucarida</taxon>
        <taxon>Decapoda</taxon>
        <taxon>Pleocyemata</taxon>
        <taxon>Brachyura</taxon>
        <taxon>Eubrachyura</taxon>
        <taxon>Portunoidea</taxon>
        <taxon>Portunidae</taxon>
        <taxon>Portuninae</taxon>
        <taxon>Portunus</taxon>
    </lineage>
</organism>
<name>A0A5B7HND6_PORTR</name>
<dbReference type="SMART" id="SM00666">
    <property type="entry name" value="PB1"/>
    <property type="match status" value="1"/>
</dbReference>
<evidence type="ECO:0000313" key="3">
    <source>
        <dbReference type="Proteomes" id="UP000324222"/>
    </source>
</evidence>
<feature type="domain" description="PB1" evidence="1">
    <location>
        <begin position="1"/>
        <end position="81"/>
    </location>
</feature>
<gene>
    <name evidence="2" type="primary">TFG</name>
    <name evidence="2" type="ORF">E2C01_065435</name>
</gene>
<dbReference type="Gene3D" id="3.10.20.90">
    <property type="entry name" value="Phosphatidylinositol 3-kinase Catalytic Subunit, Chain A, domain 1"/>
    <property type="match status" value="1"/>
</dbReference>
<protein>
    <submittedName>
        <fullName evidence="2">Protein TFG</fullName>
    </submittedName>
</protein>
<dbReference type="EMBL" id="VSRR010032415">
    <property type="protein sequence ID" value="MPC71165.1"/>
    <property type="molecule type" value="Genomic_DNA"/>
</dbReference>
<dbReference type="PANTHER" id="PTHR15335:SF7">
    <property type="entry name" value="PROTEIN TFG"/>
    <property type="match status" value="1"/>
</dbReference>
<dbReference type="GO" id="GO:0048208">
    <property type="term" value="P:COPII vesicle coating"/>
    <property type="evidence" value="ECO:0007669"/>
    <property type="project" value="InterPro"/>
</dbReference>
<evidence type="ECO:0000313" key="2">
    <source>
        <dbReference type="EMBL" id="MPC71165.1"/>
    </source>
</evidence>
<keyword evidence="3" id="KW-1185">Reference proteome</keyword>
<dbReference type="PROSITE" id="PS51745">
    <property type="entry name" value="PB1"/>
    <property type="match status" value="1"/>
</dbReference>
<dbReference type="AlphaFoldDB" id="A0A5B7HND6"/>
<dbReference type="InterPro" id="IPR000270">
    <property type="entry name" value="PB1_dom"/>
</dbReference>
<dbReference type="OrthoDB" id="1594986at2759"/>
<reference evidence="2 3" key="1">
    <citation type="submission" date="2019-05" db="EMBL/GenBank/DDBJ databases">
        <title>Another draft genome of Portunus trituberculatus and its Hox gene families provides insights of decapod evolution.</title>
        <authorList>
            <person name="Jeong J.-H."/>
            <person name="Song I."/>
            <person name="Kim S."/>
            <person name="Choi T."/>
            <person name="Kim D."/>
            <person name="Ryu S."/>
            <person name="Kim W."/>
        </authorList>
    </citation>
    <scope>NUCLEOTIDE SEQUENCE [LARGE SCALE GENOMIC DNA]</scope>
    <source>
        <tissue evidence="2">Muscle</tissue>
    </source>
</reference>
<dbReference type="Pfam" id="PF00564">
    <property type="entry name" value="PB1"/>
    <property type="match status" value="1"/>
</dbReference>
<dbReference type="CDD" id="cd06401">
    <property type="entry name" value="PB1_TFG"/>
    <property type="match status" value="1"/>
</dbReference>
<dbReference type="InterPro" id="IPR034857">
    <property type="entry name" value="PB1_TFG"/>
</dbReference>